<dbReference type="EMBL" id="JACIDU010000014">
    <property type="protein sequence ID" value="MBB4104749.1"/>
    <property type="molecule type" value="Genomic_DNA"/>
</dbReference>
<protein>
    <recommendedName>
        <fullName evidence="3">DUF779 domain-containing protein</fullName>
    </recommendedName>
</protein>
<evidence type="ECO:0000313" key="2">
    <source>
        <dbReference type="Proteomes" id="UP000584824"/>
    </source>
</evidence>
<dbReference type="InterPro" id="IPR008497">
    <property type="entry name" value="DUF779"/>
</dbReference>
<organism evidence="1 2">
    <name type="scientific">Allorhizobium borbori</name>
    <dbReference type="NCBI Taxonomy" id="485907"/>
    <lineage>
        <taxon>Bacteria</taxon>
        <taxon>Pseudomonadati</taxon>
        <taxon>Pseudomonadota</taxon>
        <taxon>Alphaproteobacteria</taxon>
        <taxon>Hyphomicrobiales</taxon>
        <taxon>Rhizobiaceae</taxon>
        <taxon>Rhizobium/Agrobacterium group</taxon>
        <taxon>Allorhizobium</taxon>
    </lineage>
</organism>
<dbReference type="Proteomes" id="UP000584824">
    <property type="component" value="Unassembled WGS sequence"/>
</dbReference>
<sequence length="129" mass="14126">MMEETVNGEPRVLATDAAIAFLREIRRDHPNVLFHQSGGCCDGSSPMLYPASDYIVGDGDVKLGEVDRVPVYISRSQFEVWKHTQLILDVVPGRGGMFSLDNGRERRFLTRSKIFGGGEVACAIPGIAS</sequence>
<dbReference type="AlphaFoldDB" id="A0A7W6P1U5"/>
<dbReference type="PIRSF" id="PIRSF009151">
    <property type="entry name" value="DUF779"/>
    <property type="match status" value="1"/>
</dbReference>
<name>A0A7W6P1U5_9HYPH</name>
<dbReference type="Pfam" id="PF05610">
    <property type="entry name" value="DUF779"/>
    <property type="match status" value="1"/>
</dbReference>
<gene>
    <name evidence="1" type="ORF">GGQ66_003328</name>
</gene>
<reference evidence="1 2" key="1">
    <citation type="submission" date="2020-08" db="EMBL/GenBank/DDBJ databases">
        <title>Genomic Encyclopedia of Type Strains, Phase IV (KMG-IV): sequencing the most valuable type-strain genomes for metagenomic binning, comparative biology and taxonomic classification.</title>
        <authorList>
            <person name="Goeker M."/>
        </authorList>
    </citation>
    <scope>NUCLEOTIDE SEQUENCE [LARGE SCALE GENOMIC DNA]</scope>
    <source>
        <strain evidence="1 2">DSM 26385</strain>
    </source>
</reference>
<evidence type="ECO:0000313" key="1">
    <source>
        <dbReference type="EMBL" id="MBB4104749.1"/>
    </source>
</evidence>
<accession>A0A7W6P1U5</accession>
<proteinExistence type="predicted"/>
<comment type="caution">
    <text evidence="1">The sequence shown here is derived from an EMBL/GenBank/DDBJ whole genome shotgun (WGS) entry which is preliminary data.</text>
</comment>
<keyword evidence="2" id="KW-1185">Reference proteome</keyword>
<evidence type="ECO:0008006" key="3">
    <source>
        <dbReference type="Google" id="ProtNLM"/>
    </source>
</evidence>